<dbReference type="Gene3D" id="1.20.1260.10">
    <property type="match status" value="1"/>
</dbReference>
<dbReference type="InterPro" id="IPR019052">
    <property type="entry name" value="DUF2383"/>
</dbReference>
<dbReference type="EMBL" id="FTOB01000001">
    <property type="protein sequence ID" value="SIS42903.1"/>
    <property type="molecule type" value="Genomic_DNA"/>
</dbReference>
<dbReference type="SUPFAM" id="SSF47240">
    <property type="entry name" value="Ferritin-like"/>
    <property type="match status" value="1"/>
</dbReference>
<accession>A0ABY1KK68</accession>
<dbReference type="PIRSF" id="PIRSF029477">
    <property type="entry name" value="UCP029477"/>
    <property type="match status" value="1"/>
</dbReference>
<gene>
    <name evidence="2" type="ORF">SAMN05421766_101905</name>
</gene>
<dbReference type="InterPro" id="IPR012347">
    <property type="entry name" value="Ferritin-like"/>
</dbReference>
<proteinExistence type="predicted"/>
<organism evidence="2 3">
    <name type="scientific">Zobellia uliginosa</name>
    <dbReference type="NCBI Taxonomy" id="143224"/>
    <lineage>
        <taxon>Bacteria</taxon>
        <taxon>Pseudomonadati</taxon>
        <taxon>Bacteroidota</taxon>
        <taxon>Flavobacteriia</taxon>
        <taxon>Flavobacteriales</taxon>
        <taxon>Flavobacteriaceae</taxon>
        <taxon>Zobellia</taxon>
    </lineage>
</organism>
<dbReference type="InterPro" id="IPR016920">
    <property type="entry name" value="UCP029477"/>
</dbReference>
<sequence length="149" mass="16943">MSTYSEEVQTKLNNILEKTYDAEKGFKKAAEHAKSTDLKTFFKRKADERYSFGHDLKTEIVRYGQDFEKGGSTTGAMHRSWMDVKAWFSADNDEAMLEEAITGEKAAIDEYREVLKEVSLPSSTTTLLTQQMNKISTDLNNIKIVEDAL</sequence>
<dbReference type="NCBIfam" id="TIGR02284">
    <property type="entry name" value="PA2169 family four-helix-bundle protein"/>
    <property type="match status" value="1"/>
</dbReference>
<name>A0ABY1KK68_9FLAO</name>
<dbReference type="RefSeq" id="WP_076453687.1">
    <property type="nucleotide sequence ID" value="NZ_FTOB01000001.1"/>
</dbReference>
<dbReference type="CDD" id="cd00657">
    <property type="entry name" value="Ferritin_like"/>
    <property type="match status" value="1"/>
</dbReference>
<keyword evidence="3" id="KW-1185">Reference proteome</keyword>
<dbReference type="Proteomes" id="UP000185728">
    <property type="component" value="Unassembled WGS sequence"/>
</dbReference>
<evidence type="ECO:0000313" key="2">
    <source>
        <dbReference type="EMBL" id="SIS42903.1"/>
    </source>
</evidence>
<dbReference type="InterPro" id="IPR011971">
    <property type="entry name" value="CHP02284"/>
</dbReference>
<comment type="caution">
    <text evidence="2">The sequence shown here is derived from an EMBL/GenBank/DDBJ whole genome shotgun (WGS) entry which is preliminary data.</text>
</comment>
<evidence type="ECO:0000259" key="1">
    <source>
        <dbReference type="Pfam" id="PF09537"/>
    </source>
</evidence>
<protein>
    <recommendedName>
        <fullName evidence="1">DUF2383 domain-containing protein</fullName>
    </recommendedName>
</protein>
<dbReference type="Pfam" id="PF09537">
    <property type="entry name" value="DUF2383"/>
    <property type="match status" value="1"/>
</dbReference>
<reference evidence="2 3" key="1">
    <citation type="submission" date="2017-01" db="EMBL/GenBank/DDBJ databases">
        <authorList>
            <person name="Varghese N."/>
            <person name="Submissions S."/>
        </authorList>
    </citation>
    <scope>NUCLEOTIDE SEQUENCE [LARGE SCALE GENOMIC DNA]</scope>
    <source>
        <strain evidence="2 3">DSM 2061</strain>
    </source>
</reference>
<feature type="domain" description="DUF2383" evidence="1">
    <location>
        <begin position="8"/>
        <end position="117"/>
    </location>
</feature>
<evidence type="ECO:0000313" key="3">
    <source>
        <dbReference type="Proteomes" id="UP000185728"/>
    </source>
</evidence>
<dbReference type="InterPro" id="IPR009078">
    <property type="entry name" value="Ferritin-like_SF"/>
</dbReference>